<keyword evidence="2" id="KW-1185">Reference proteome</keyword>
<dbReference type="InterPro" id="IPR002514">
    <property type="entry name" value="Transposase_8"/>
</dbReference>
<reference evidence="1 2" key="1">
    <citation type="journal article" date="2020" name="Microorganisms">
        <title>Osmotic Adaptation and Compatible Solute Biosynthesis of Phototrophic Bacteria as Revealed from Genome Analyses.</title>
        <authorList>
            <person name="Imhoff J.F."/>
            <person name="Rahn T."/>
            <person name="Kunzel S."/>
            <person name="Keller A."/>
            <person name="Neulinger S.C."/>
        </authorList>
    </citation>
    <scope>NUCLEOTIDE SEQUENCE [LARGE SCALE GENOMIC DNA]</scope>
    <source>
        <strain evidence="1 2">DSM 6210</strain>
    </source>
</reference>
<dbReference type="NCBIfam" id="NF047593">
    <property type="entry name" value="IS66_ISAeme5_TnpA"/>
    <property type="match status" value="1"/>
</dbReference>
<dbReference type="RefSeq" id="WP_200234486.1">
    <property type="nucleotide sequence ID" value="NZ_NRRV01000007.1"/>
</dbReference>
<evidence type="ECO:0008006" key="3">
    <source>
        <dbReference type="Google" id="ProtNLM"/>
    </source>
</evidence>
<organism evidence="1 2">
    <name type="scientific">Thiohalocapsa halophila</name>
    <dbReference type="NCBI Taxonomy" id="69359"/>
    <lineage>
        <taxon>Bacteria</taxon>
        <taxon>Pseudomonadati</taxon>
        <taxon>Pseudomonadota</taxon>
        <taxon>Gammaproteobacteria</taxon>
        <taxon>Chromatiales</taxon>
        <taxon>Chromatiaceae</taxon>
        <taxon>Thiohalocapsa</taxon>
    </lineage>
</organism>
<dbReference type="EMBL" id="NRRV01000007">
    <property type="protein sequence ID" value="MBK1630049.1"/>
    <property type="molecule type" value="Genomic_DNA"/>
</dbReference>
<accession>A0ABS1CDU3</accession>
<dbReference type="Proteomes" id="UP000748752">
    <property type="component" value="Unassembled WGS sequence"/>
</dbReference>
<comment type="caution">
    <text evidence="1">The sequence shown here is derived from an EMBL/GenBank/DDBJ whole genome shotgun (WGS) entry which is preliminary data.</text>
</comment>
<name>A0ABS1CDU3_9GAMM</name>
<gene>
    <name evidence="1" type="ORF">CKO31_04700</name>
</gene>
<proteinExistence type="predicted"/>
<evidence type="ECO:0000313" key="1">
    <source>
        <dbReference type="EMBL" id="MBK1630049.1"/>
    </source>
</evidence>
<sequence length="122" mass="13464">MAQRRRTREQWRQLVEGWPQSGLTQAQYCEHHNISVASLYRWRQILRRSPSESRPAPAAGRAGAAVRVLPVELLGELVQPARSAGHALSLVFADGVRLEIAPGFDDATLQRVVGVLRDATAS</sequence>
<evidence type="ECO:0000313" key="2">
    <source>
        <dbReference type="Proteomes" id="UP000748752"/>
    </source>
</evidence>
<dbReference type="Pfam" id="PF01527">
    <property type="entry name" value="HTH_Tnp_1"/>
    <property type="match status" value="1"/>
</dbReference>
<protein>
    <recommendedName>
        <fullName evidence="3">Transposase</fullName>
    </recommendedName>
</protein>